<comment type="subcellular location">
    <subcellularLocation>
        <location evidence="1">Membrane</location>
        <topology evidence="1">Single-pass type I membrane protein</topology>
    </subcellularLocation>
</comment>
<evidence type="ECO:0000256" key="2">
    <source>
        <dbReference type="ARBA" id="ARBA00022692"/>
    </source>
</evidence>
<keyword evidence="2" id="KW-0812">Transmembrane</keyword>
<dbReference type="EMBL" id="OD005893">
    <property type="protein sequence ID" value="CAD7412248.1"/>
    <property type="molecule type" value="Genomic_DNA"/>
</dbReference>
<evidence type="ECO:0000256" key="5">
    <source>
        <dbReference type="ARBA" id="ARBA00023136"/>
    </source>
</evidence>
<keyword evidence="4" id="KW-1133">Transmembrane helix</keyword>
<organism evidence="7">
    <name type="scientific">Timema poppense</name>
    <name type="common">Walking stick</name>
    <dbReference type="NCBI Taxonomy" id="170557"/>
    <lineage>
        <taxon>Eukaryota</taxon>
        <taxon>Metazoa</taxon>
        <taxon>Ecdysozoa</taxon>
        <taxon>Arthropoda</taxon>
        <taxon>Hexapoda</taxon>
        <taxon>Insecta</taxon>
        <taxon>Pterygota</taxon>
        <taxon>Neoptera</taxon>
        <taxon>Polyneoptera</taxon>
        <taxon>Phasmatodea</taxon>
        <taxon>Timematodea</taxon>
        <taxon>Timematoidea</taxon>
        <taxon>Timematidae</taxon>
        <taxon>Timema</taxon>
    </lineage>
</organism>
<evidence type="ECO:0000256" key="6">
    <source>
        <dbReference type="ARBA" id="ARBA00023180"/>
    </source>
</evidence>
<evidence type="ECO:0000256" key="1">
    <source>
        <dbReference type="ARBA" id="ARBA00004479"/>
    </source>
</evidence>
<reference evidence="7" key="1">
    <citation type="submission" date="2020-11" db="EMBL/GenBank/DDBJ databases">
        <authorList>
            <person name="Tran Van P."/>
        </authorList>
    </citation>
    <scope>NUCLEOTIDE SEQUENCE</scope>
</reference>
<evidence type="ECO:0000313" key="7">
    <source>
        <dbReference type="EMBL" id="CAD7412248.1"/>
    </source>
</evidence>
<dbReference type="PANTHER" id="PTHR31386">
    <property type="entry name" value="UNCHARACTERIZED PROTEIN KIAA2013"/>
    <property type="match status" value="1"/>
</dbReference>
<keyword evidence="3" id="KW-0732">Signal</keyword>
<keyword evidence="6" id="KW-0325">Glycoprotein</keyword>
<proteinExistence type="predicted"/>
<dbReference type="Pfam" id="PF10222">
    <property type="entry name" value="DUF2152"/>
    <property type="match status" value="1"/>
</dbReference>
<dbReference type="GO" id="GO:0016020">
    <property type="term" value="C:membrane"/>
    <property type="evidence" value="ECO:0007669"/>
    <property type="project" value="UniProtKB-SubCell"/>
</dbReference>
<sequence length="415" mass="46860">MINFSAMLKIRLGTFISVDRLIDSIIQIIHYVLKCKQQKRAHATSSLSSYQLSGDVTEKCIHDRLASYYFDAEDFNANIQHNPLSKDEKPYLPYIGNGVFGLSLHYDSPLYIRNGRGLSLPVFWHPIIPVISKLKPREAVVLHYLTGVAHKFQCFSNGQYVSYQYYAHRKLPSVLVQSIKITNPTDETISMDLGQMRLSKWPTAVSHVVNIQHDVGEHEYQVITGSIEVPSSDDVIAVSLVSRKTPKTIEVEARSTLTLEILTTVNYSKPSTQSDYAKNKDIVEKNAIENMKKALLKIQTLKEDHIKIWQQLWSTGFTISYSKAVDAINGDKINATMFYVLSQVPSPYHDETTPYEKKMELANSLRISYGNLTHVNVSVLVQEDNKAVVYVALDRSDKSYYACDGGCLDDPVQLG</sequence>
<accession>A0A7R9H834</accession>
<protein>
    <submittedName>
        <fullName evidence="7">Uncharacterized protein</fullName>
    </submittedName>
</protein>
<evidence type="ECO:0000256" key="4">
    <source>
        <dbReference type="ARBA" id="ARBA00022989"/>
    </source>
</evidence>
<gene>
    <name evidence="7" type="ORF">TPSB3V08_LOCUS8315</name>
</gene>
<dbReference type="AlphaFoldDB" id="A0A7R9H834"/>
<name>A0A7R9H834_TIMPO</name>
<dbReference type="InterPro" id="IPR018795">
    <property type="entry name" value="K2013-like"/>
</dbReference>
<dbReference type="PANTHER" id="PTHR31386:SF2">
    <property type="entry name" value="SIMILAR TO RIKEN CDNA 2510039O18"/>
    <property type="match status" value="1"/>
</dbReference>
<keyword evidence="5" id="KW-0472">Membrane</keyword>
<evidence type="ECO:0000256" key="3">
    <source>
        <dbReference type="ARBA" id="ARBA00022729"/>
    </source>
</evidence>